<sequence>MHFQSITLALLACSSTAFAAPTASQPYSTWMATSFQSKSQSKIDRHYVANVLYEGIQKAATLHQNASLLSYASKAISSLVVANGTLLGWDPYYYSLDDIRVGNNILYFWDSEGRKEKKYEIAATALRKQLDRYPRTPSGGFWHRDPQYKNQMWLDGIYMAETFYATYTSYFQPDNTTAWEDIARQFDLIEEHCRNKTSNLLVHGYDESKMAVWADPVTGASPHVWDRAVGWYFMALVEVLQVYPKDLLGYGRLQGYATTLAEGLKKAQDKTGGWWLVMDEPYPGMKGNYIESSATAMFTYAYLKGVRTGLLEEGYRDTAKKAYDLMLDKFVKHEKNGTLSWEGTVEVGSLSGNGSYEYYIGVPLSENDGKELSNTPTMSSVASSAAPSATGSTCSTADFTQFPTTDVACAVGGTSGVPQNYSDILKDCCKTAPVESFADNCALYCLSVDQSVADLQKCFQDGGVNAAMIFCSGNNTATATGTPDSTSNPTASGTQAGSTSAQSTGAAPAVVPTQGVSKAGLGMLVMVVVSAAFGVML</sequence>
<organism evidence="4 5">
    <name type="scientific">Trematosphaeria pertusa</name>
    <dbReference type="NCBI Taxonomy" id="390896"/>
    <lineage>
        <taxon>Eukaryota</taxon>
        <taxon>Fungi</taxon>
        <taxon>Dikarya</taxon>
        <taxon>Ascomycota</taxon>
        <taxon>Pezizomycotina</taxon>
        <taxon>Dothideomycetes</taxon>
        <taxon>Pleosporomycetidae</taxon>
        <taxon>Pleosporales</taxon>
        <taxon>Massarineae</taxon>
        <taxon>Trematosphaeriaceae</taxon>
        <taxon>Trematosphaeria</taxon>
    </lineage>
</organism>
<name>A0A6A6IZC7_9PLEO</name>
<accession>A0A6A6IZC7</accession>
<dbReference type="SUPFAM" id="SSF48208">
    <property type="entry name" value="Six-hairpin glycosidases"/>
    <property type="match status" value="1"/>
</dbReference>
<dbReference type="GO" id="GO:0005975">
    <property type="term" value="P:carbohydrate metabolic process"/>
    <property type="evidence" value="ECO:0007669"/>
    <property type="project" value="InterPro"/>
</dbReference>
<feature type="region of interest" description="Disordered" evidence="2">
    <location>
        <begin position="480"/>
        <end position="507"/>
    </location>
</feature>
<evidence type="ECO:0000256" key="3">
    <source>
        <dbReference type="SAM" id="SignalP"/>
    </source>
</evidence>
<dbReference type="GeneID" id="54584662"/>
<protein>
    <submittedName>
        <fullName evidence="4">Glycoside hydrolase family 105 protein</fullName>
    </submittedName>
</protein>
<dbReference type="AlphaFoldDB" id="A0A6A6IZC7"/>
<dbReference type="Proteomes" id="UP000800094">
    <property type="component" value="Unassembled WGS sequence"/>
</dbReference>
<dbReference type="InterPro" id="IPR052043">
    <property type="entry name" value="PolySaccharide_Degr_Enz"/>
</dbReference>
<evidence type="ECO:0000313" key="5">
    <source>
        <dbReference type="Proteomes" id="UP000800094"/>
    </source>
</evidence>
<dbReference type="GO" id="GO:0016787">
    <property type="term" value="F:hydrolase activity"/>
    <property type="evidence" value="ECO:0007669"/>
    <property type="project" value="UniProtKB-KW"/>
</dbReference>
<keyword evidence="1 4" id="KW-0378">Hydrolase</keyword>
<dbReference type="PANTHER" id="PTHR33886:SF9">
    <property type="entry name" value="UNSATURATED RHAMNOGALACTURONAN HYDROLASE (EUROFUNG)"/>
    <property type="match status" value="1"/>
</dbReference>
<dbReference type="Pfam" id="PF07470">
    <property type="entry name" value="Glyco_hydro_88"/>
    <property type="match status" value="1"/>
</dbReference>
<evidence type="ECO:0000256" key="2">
    <source>
        <dbReference type="SAM" id="MobiDB-lite"/>
    </source>
</evidence>
<dbReference type="PANTHER" id="PTHR33886">
    <property type="entry name" value="UNSATURATED RHAMNOGALACTURONAN HYDROLASE (EUROFUNG)"/>
    <property type="match status" value="1"/>
</dbReference>
<feature type="compositionally biased region" description="Low complexity" evidence="2">
    <location>
        <begin position="489"/>
        <end position="507"/>
    </location>
</feature>
<dbReference type="InterPro" id="IPR010905">
    <property type="entry name" value="Glyco_hydro_88"/>
</dbReference>
<evidence type="ECO:0000313" key="4">
    <source>
        <dbReference type="EMBL" id="KAF2255716.1"/>
    </source>
</evidence>
<keyword evidence="3" id="KW-0732">Signal</keyword>
<gene>
    <name evidence="4" type="ORF">BU26DRAFT_536182</name>
</gene>
<feature type="signal peptide" evidence="3">
    <location>
        <begin position="1"/>
        <end position="19"/>
    </location>
</feature>
<dbReference type="Gene3D" id="1.50.10.10">
    <property type="match status" value="1"/>
</dbReference>
<keyword evidence="5" id="KW-1185">Reference proteome</keyword>
<evidence type="ECO:0000256" key="1">
    <source>
        <dbReference type="ARBA" id="ARBA00022801"/>
    </source>
</evidence>
<reference evidence="4" key="1">
    <citation type="journal article" date="2020" name="Stud. Mycol.">
        <title>101 Dothideomycetes genomes: a test case for predicting lifestyles and emergence of pathogens.</title>
        <authorList>
            <person name="Haridas S."/>
            <person name="Albert R."/>
            <person name="Binder M."/>
            <person name="Bloem J."/>
            <person name="Labutti K."/>
            <person name="Salamov A."/>
            <person name="Andreopoulos B."/>
            <person name="Baker S."/>
            <person name="Barry K."/>
            <person name="Bills G."/>
            <person name="Bluhm B."/>
            <person name="Cannon C."/>
            <person name="Castanera R."/>
            <person name="Culley D."/>
            <person name="Daum C."/>
            <person name="Ezra D."/>
            <person name="Gonzalez J."/>
            <person name="Henrissat B."/>
            <person name="Kuo A."/>
            <person name="Liang C."/>
            <person name="Lipzen A."/>
            <person name="Lutzoni F."/>
            <person name="Magnuson J."/>
            <person name="Mondo S."/>
            <person name="Nolan M."/>
            <person name="Ohm R."/>
            <person name="Pangilinan J."/>
            <person name="Park H.-J."/>
            <person name="Ramirez L."/>
            <person name="Alfaro M."/>
            <person name="Sun H."/>
            <person name="Tritt A."/>
            <person name="Yoshinaga Y."/>
            <person name="Zwiers L.-H."/>
            <person name="Turgeon B."/>
            <person name="Goodwin S."/>
            <person name="Spatafora J."/>
            <person name="Crous P."/>
            <person name="Grigoriev I."/>
        </authorList>
    </citation>
    <scope>NUCLEOTIDE SEQUENCE</scope>
    <source>
        <strain evidence="4">CBS 122368</strain>
    </source>
</reference>
<dbReference type="InterPro" id="IPR008928">
    <property type="entry name" value="6-hairpin_glycosidase_sf"/>
</dbReference>
<dbReference type="EMBL" id="ML987189">
    <property type="protein sequence ID" value="KAF2255716.1"/>
    <property type="molecule type" value="Genomic_DNA"/>
</dbReference>
<feature type="chain" id="PRO_5025583597" evidence="3">
    <location>
        <begin position="20"/>
        <end position="537"/>
    </location>
</feature>
<dbReference type="OrthoDB" id="540611at2759"/>
<dbReference type="InterPro" id="IPR012341">
    <property type="entry name" value="6hp_glycosidase-like_sf"/>
</dbReference>
<dbReference type="RefSeq" id="XP_033690720.1">
    <property type="nucleotide sequence ID" value="XM_033831332.1"/>
</dbReference>
<proteinExistence type="predicted"/>